<dbReference type="EMBL" id="MIGZ01000038">
    <property type="protein sequence ID" value="ODQ94499.1"/>
    <property type="molecule type" value="Genomic_DNA"/>
</dbReference>
<protein>
    <submittedName>
        <fullName evidence="3">Alpha/beta hydrolase</fullName>
    </submittedName>
</protein>
<organism evidence="3 4">
    <name type="scientific">Mycolicibacterium holsaticum</name>
    <dbReference type="NCBI Taxonomy" id="152142"/>
    <lineage>
        <taxon>Bacteria</taxon>
        <taxon>Bacillati</taxon>
        <taxon>Actinomycetota</taxon>
        <taxon>Actinomycetes</taxon>
        <taxon>Mycobacteriales</taxon>
        <taxon>Mycobacteriaceae</taxon>
        <taxon>Mycolicibacterium</taxon>
    </lineage>
</organism>
<dbReference type="OrthoDB" id="3253328at2"/>
<gene>
    <name evidence="3" type="ORF">BHQ17_08890</name>
</gene>
<keyword evidence="3" id="KW-0378">Hydrolase</keyword>
<feature type="compositionally biased region" description="Basic residues" evidence="1">
    <location>
        <begin position="1"/>
        <end position="11"/>
    </location>
</feature>
<dbReference type="InterPro" id="IPR050471">
    <property type="entry name" value="AB_hydrolase"/>
</dbReference>
<dbReference type="InterPro" id="IPR029058">
    <property type="entry name" value="AB_hydrolase_fold"/>
</dbReference>
<name>A0A1E3RXA3_9MYCO</name>
<reference evidence="4" key="1">
    <citation type="submission" date="2016-09" db="EMBL/GenBank/DDBJ databases">
        <authorList>
            <person name="Greninger A.L."/>
            <person name="Jerome K.R."/>
            <person name="Mcnair B."/>
            <person name="Wallis C."/>
            <person name="Fang F."/>
        </authorList>
    </citation>
    <scope>NUCLEOTIDE SEQUENCE [LARGE SCALE GENOMIC DNA]</scope>
    <source>
        <strain evidence="4">M7</strain>
    </source>
</reference>
<evidence type="ECO:0000256" key="1">
    <source>
        <dbReference type="SAM" id="MobiDB-lite"/>
    </source>
</evidence>
<keyword evidence="4" id="KW-1185">Reference proteome</keyword>
<dbReference type="GO" id="GO:0016787">
    <property type="term" value="F:hydrolase activity"/>
    <property type="evidence" value="ECO:0007669"/>
    <property type="project" value="UniProtKB-KW"/>
</dbReference>
<dbReference type="Gene3D" id="3.40.50.1820">
    <property type="entry name" value="alpha/beta hydrolase"/>
    <property type="match status" value="1"/>
</dbReference>
<dbReference type="PANTHER" id="PTHR43433:SF5">
    <property type="entry name" value="AB HYDROLASE-1 DOMAIN-CONTAINING PROTEIN"/>
    <property type="match status" value="1"/>
</dbReference>
<feature type="region of interest" description="Disordered" evidence="1">
    <location>
        <begin position="1"/>
        <end position="25"/>
    </location>
</feature>
<feature type="domain" description="AB hydrolase-1" evidence="2">
    <location>
        <begin position="49"/>
        <end position="158"/>
    </location>
</feature>
<dbReference type="Pfam" id="PF00561">
    <property type="entry name" value="Abhydrolase_1"/>
    <property type="match status" value="1"/>
</dbReference>
<evidence type="ECO:0000313" key="4">
    <source>
        <dbReference type="Proteomes" id="UP000094243"/>
    </source>
</evidence>
<dbReference type="AlphaFoldDB" id="A0A1E3RXA3"/>
<accession>A0A1E3RXA3</accession>
<evidence type="ECO:0000259" key="2">
    <source>
        <dbReference type="Pfam" id="PF00561"/>
    </source>
</evidence>
<dbReference type="RefSeq" id="WP_069404842.1">
    <property type="nucleotide sequence ID" value="NZ_MIGZ01000038.1"/>
</dbReference>
<dbReference type="PANTHER" id="PTHR43433">
    <property type="entry name" value="HYDROLASE, ALPHA/BETA FOLD FAMILY PROTEIN"/>
    <property type="match status" value="1"/>
</dbReference>
<proteinExistence type="predicted"/>
<comment type="caution">
    <text evidence="3">The sequence shown here is derived from an EMBL/GenBank/DDBJ whole genome shotgun (WGS) entry which is preliminary data.</text>
</comment>
<sequence>MAMNARRRRTHDKLAGLPGVRPVRRPVRPGADDRFDLYYVRAGRKSTHPLLLIPGGPGAASVALYRGFRRRAAAAGLDVIMVEHRGVGLSRHDDSGADLPPEAITIEQVVDDIAAVLDDAGVDKAVVYGTSYGSYVAAGVGVRHPGRVHAMVLDSPVLSAGDIHAVRDATRRLLWDGADPETADLAPKVRLLVDDGVLTPAATNLATAVYGFAGPDLLDRQLDLLLAGRRWLWSVMDKASRFVVDRKAPYRNEPDLVGRIAYRELNYGATPDGRPLDPAVAYRESALQATEFVAEPYDLASEMPKFRWPTVVISGGRDLITPPAVARRVASLIPDAVLVTLATAGHSIVDIRERAALDILDALYTGRAQALPARSATLDSRPSGLGIRALLWGVAAGTALESALPVAVPQMVHRVTS</sequence>
<dbReference type="InterPro" id="IPR000073">
    <property type="entry name" value="AB_hydrolase_1"/>
</dbReference>
<evidence type="ECO:0000313" key="3">
    <source>
        <dbReference type="EMBL" id="ODQ94499.1"/>
    </source>
</evidence>
<dbReference type="Proteomes" id="UP000094243">
    <property type="component" value="Unassembled WGS sequence"/>
</dbReference>
<dbReference type="SUPFAM" id="SSF53474">
    <property type="entry name" value="alpha/beta-Hydrolases"/>
    <property type="match status" value="1"/>
</dbReference>